<dbReference type="InterPro" id="IPR037041">
    <property type="entry name" value="Trigger_fac_C_sf"/>
</dbReference>
<dbReference type="NCBIfam" id="TIGR00115">
    <property type="entry name" value="tig"/>
    <property type="match status" value="1"/>
</dbReference>
<sequence length="467" mass="51847">MNVKSKEKQENSAIELVIEVGAEEFEAAVDKVYRKNRKNIAVPGFRKGHAPRKIIEGMYGSGVFYEDAIDELYPNAYAQAVEQEGLDPVAYPKVEVLEVGKDGFTFKALVTVKPEYKIGEYKGLAASKEEVNITDEDVENELKPFIQRATRLVNVEREAKEGDTVLIDFEGFDNGVPFEGGKGENYALELGSHSFIPGFEEGVVGLKPGDEKDLDVTFPEDYSPELAGKAVVFKIKVHEVKEPQAPVVDDEFAKDVSEFDTLEEFRKDLAEKLRDRREHAAEHAFEDAVTDALIGVLEVELPEAMVDFRADQVLQEYADRFERQGLPFQQYLQMTGQTLDAMKEQAKAAAEHQIKSEMALDAVAEAERLEISEEELADEYKSLAEQYGMEAEQVKAAAPAEDVKTTLLRRKAMGVVKENVKAVKPKKAAKKSAKKDVEEEGASAEEAPKKKTASRAKKGTSKVGEAE</sequence>
<keyword evidence="5 12" id="KW-0132">Cell division</keyword>
<dbReference type="InterPro" id="IPR001179">
    <property type="entry name" value="PPIase_FKBP_dom"/>
</dbReference>
<keyword evidence="6 12" id="KW-0697">Rotamase</keyword>
<dbReference type="GO" id="GO:0005737">
    <property type="term" value="C:cytoplasm"/>
    <property type="evidence" value="ECO:0007669"/>
    <property type="project" value="UniProtKB-SubCell"/>
</dbReference>
<evidence type="ECO:0000256" key="5">
    <source>
        <dbReference type="ARBA" id="ARBA00022618"/>
    </source>
</evidence>
<dbReference type="InterPro" id="IPR005215">
    <property type="entry name" value="Trig_fac"/>
</dbReference>
<keyword evidence="7 12" id="KW-0143">Chaperone</keyword>
<dbReference type="GO" id="GO:0044183">
    <property type="term" value="F:protein folding chaperone"/>
    <property type="evidence" value="ECO:0007669"/>
    <property type="project" value="TreeGrafter"/>
</dbReference>
<evidence type="ECO:0000256" key="14">
    <source>
        <dbReference type="RuleBase" id="RU003914"/>
    </source>
</evidence>
<dbReference type="Gene3D" id="1.10.3120.10">
    <property type="entry name" value="Trigger factor, C-terminal domain"/>
    <property type="match status" value="1"/>
</dbReference>
<dbReference type="Proteomes" id="UP000064844">
    <property type="component" value="Chromosome"/>
</dbReference>
<dbReference type="EC" id="5.2.1.8" evidence="3 12"/>
<feature type="compositionally biased region" description="Basic residues" evidence="15">
    <location>
        <begin position="423"/>
        <end position="433"/>
    </location>
</feature>
<evidence type="ECO:0000259" key="16">
    <source>
        <dbReference type="PROSITE" id="PS50059"/>
    </source>
</evidence>
<evidence type="ECO:0000256" key="12">
    <source>
        <dbReference type="HAMAP-Rule" id="MF_00303"/>
    </source>
</evidence>
<comment type="subcellular location">
    <subcellularLocation>
        <location evidence="12">Cytoplasm</location>
    </subcellularLocation>
    <text evidence="12">About half TF is bound to the ribosome near the polypeptide exit tunnel while the other half is free in the cytoplasm.</text>
</comment>
<evidence type="ECO:0000256" key="15">
    <source>
        <dbReference type="SAM" id="MobiDB-lite"/>
    </source>
</evidence>
<dbReference type="STRING" id="1297617.IB211_01588"/>
<comment type="similarity">
    <text evidence="2 12 14">Belongs to the FKBP-type PPIase family. Tig subfamily.</text>
</comment>
<evidence type="ECO:0000256" key="11">
    <source>
        <dbReference type="ARBA" id="ARBA00029986"/>
    </source>
</evidence>
<evidence type="ECO:0000256" key="6">
    <source>
        <dbReference type="ARBA" id="ARBA00023110"/>
    </source>
</evidence>
<dbReference type="Gene3D" id="3.10.50.40">
    <property type="match status" value="1"/>
</dbReference>
<comment type="catalytic activity">
    <reaction evidence="1 12 13">
        <text>[protein]-peptidylproline (omega=180) = [protein]-peptidylproline (omega=0)</text>
        <dbReference type="Rhea" id="RHEA:16237"/>
        <dbReference type="Rhea" id="RHEA-COMP:10747"/>
        <dbReference type="Rhea" id="RHEA-COMP:10748"/>
        <dbReference type="ChEBI" id="CHEBI:83833"/>
        <dbReference type="ChEBI" id="CHEBI:83834"/>
        <dbReference type="EC" id="5.2.1.8"/>
    </reaction>
</comment>
<accession>A0A0S2W3T4</accession>
<keyword evidence="9 12" id="KW-0131">Cell cycle</keyword>
<dbReference type="GO" id="GO:0003755">
    <property type="term" value="F:peptidyl-prolyl cis-trans isomerase activity"/>
    <property type="evidence" value="ECO:0007669"/>
    <property type="project" value="UniProtKB-UniRule"/>
</dbReference>
<reference evidence="17 18" key="1">
    <citation type="journal article" date="2015" name="Nat. Commun.">
        <title>Production of butyrate from lysine and the Amadori product fructoselysine by a human gut commensal.</title>
        <authorList>
            <person name="Bui T.P."/>
            <person name="Ritari J."/>
            <person name="Boeren S."/>
            <person name="de Waard P."/>
            <person name="Plugge C.M."/>
            <person name="de Vos W.M."/>
        </authorList>
    </citation>
    <scope>NUCLEOTIDE SEQUENCE [LARGE SCALE GENOMIC DNA]</scope>
    <source>
        <strain evidence="17 18">AF211</strain>
    </source>
</reference>
<evidence type="ECO:0000313" key="17">
    <source>
        <dbReference type="EMBL" id="ALP93979.1"/>
    </source>
</evidence>
<evidence type="ECO:0000256" key="2">
    <source>
        <dbReference type="ARBA" id="ARBA00005464"/>
    </source>
</evidence>
<dbReference type="SUPFAM" id="SSF109998">
    <property type="entry name" value="Triger factor/SurA peptide-binding domain-like"/>
    <property type="match status" value="1"/>
</dbReference>
<dbReference type="HAMAP" id="MF_00303">
    <property type="entry name" value="Trigger_factor_Tig"/>
    <property type="match status" value="1"/>
</dbReference>
<dbReference type="GO" id="GO:0051083">
    <property type="term" value="P:'de novo' cotranslational protein folding"/>
    <property type="evidence" value="ECO:0007669"/>
    <property type="project" value="TreeGrafter"/>
</dbReference>
<dbReference type="Gene3D" id="3.30.70.1050">
    <property type="entry name" value="Trigger factor ribosome-binding domain"/>
    <property type="match status" value="1"/>
</dbReference>
<comment type="function">
    <text evidence="10 12">Involved in protein export. Acts as a chaperone by maintaining the newly synthesized protein in an open conformation. Functions as a peptidyl-prolyl cis-trans isomerase.</text>
</comment>
<dbReference type="InterPro" id="IPR008880">
    <property type="entry name" value="Trigger_fac_C"/>
</dbReference>
<evidence type="ECO:0000256" key="8">
    <source>
        <dbReference type="ARBA" id="ARBA00023235"/>
    </source>
</evidence>
<gene>
    <name evidence="12" type="primary">tig</name>
    <name evidence="17" type="ORF">IB211_01588</name>
</gene>
<keyword evidence="18" id="KW-1185">Reference proteome</keyword>
<dbReference type="PROSITE" id="PS50059">
    <property type="entry name" value="FKBP_PPIASE"/>
    <property type="match status" value="1"/>
</dbReference>
<feature type="compositionally biased region" description="Basic residues" evidence="15">
    <location>
        <begin position="450"/>
        <end position="460"/>
    </location>
</feature>
<dbReference type="InterPro" id="IPR008881">
    <property type="entry name" value="Trigger_fac_ribosome-bd_bac"/>
</dbReference>
<dbReference type="FunFam" id="3.10.50.40:FF:000001">
    <property type="entry name" value="Trigger factor"/>
    <property type="match status" value="1"/>
</dbReference>
<evidence type="ECO:0000313" key="18">
    <source>
        <dbReference type="Proteomes" id="UP000064844"/>
    </source>
</evidence>
<dbReference type="Pfam" id="PF05697">
    <property type="entry name" value="Trigger_N"/>
    <property type="match status" value="1"/>
</dbReference>
<dbReference type="EMBL" id="CP011307">
    <property type="protein sequence ID" value="ALP93979.1"/>
    <property type="molecule type" value="Genomic_DNA"/>
</dbReference>
<dbReference type="eggNOG" id="COG0544">
    <property type="taxonomic scope" value="Bacteria"/>
</dbReference>
<dbReference type="InterPro" id="IPR046357">
    <property type="entry name" value="PPIase_dom_sf"/>
</dbReference>
<evidence type="ECO:0000256" key="7">
    <source>
        <dbReference type="ARBA" id="ARBA00023186"/>
    </source>
</evidence>
<dbReference type="Pfam" id="PF00254">
    <property type="entry name" value="FKBP_C"/>
    <property type="match status" value="1"/>
</dbReference>
<feature type="region of interest" description="Disordered" evidence="15">
    <location>
        <begin position="419"/>
        <end position="467"/>
    </location>
</feature>
<dbReference type="RefSeq" id="WP_058117673.1">
    <property type="nucleotide sequence ID" value="NZ_CALICV010000046.1"/>
</dbReference>
<dbReference type="PANTHER" id="PTHR30560:SF3">
    <property type="entry name" value="TRIGGER FACTOR-LIKE PROTEIN TIG, CHLOROPLASTIC"/>
    <property type="match status" value="1"/>
</dbReference>
<dbReference type="AlphaFoldDB" id="A0A0S2W3T4"/>
<evidence type="ECO:0000256" key="3">
    <source>
        <dbReference type="ARBA" id="ARBA00013194"/>
    </source>
</evidence>
<organism evidence="17 18">
    <name type="scientific">Intestinimonas butyriciproducens</name>
    <dbReference type="NCBI Taxonomy" id="1297617"/>
    <lineage>
        <taxon>Bacteria</taxon>
        <taxon>Bacillati</taxon>
        <taxon>Bacillota</taxon>
        <taxon>Clostridia</taxon>
        <taxon>Eubacteriales</taxon>
        <taxon>Intestinimonas</taxon>
    </lineage>
</organism>
<dbReference type="Pfam" id="PF05698">
    <property type="entry name" value="Trigger_C"/>
    <property type="match status" value="1"/>
</dbReference>
<protein>
    <recommendedName>
        <fullName evidence="4 12">Trigger factor</fullName>
        <shortName evidence="12">TF</shortName>
        <ecNumber evidence="3 12">5.2.1.8</ecNumber>
    </recommendedName>
    <alternativeName>
        <fullName evidence="11 12">PPIase</fullName>
    </alternativeName>
</protein>
<proteinExistence type="inferred from homology"/>
<dbReference type="GO" id="GO:0051301">
    <property type="term" value="P:cell division"/>
    <property type="evidence" value="ECO:0007669"/>
    <property type="project" value="UniProtKB-KW"/>
</dbReference>
<dbReference type="PIRSF" id="PIRSF003095">
    <property type="entry name" value="Trigger_factor"/>
    <property type="match status" value="1"/>
</dbReference>
<dbReference type="InterPro" id="IPR036611">
    <property type="entry name" value="Trigger_fac_ribosome-bd_sf"/>
</dbReference>
<keyword evidence="8 12" id="KW-0413">Isomerase</keyword>
<feature type="domain" description="PPIase FKBP-type" evidence="16">
    <location>
        <begin position="162"/>
        <end position="257"/>
    </location>
</feature>
<evidence type="ECO:0000256" key="10">
    <source>
        <dbReference type="ARBA" id="ARBA00024849"/>
    </source>
</evidence>
<comment type="domain">
    <text evidence="12">Consists of 3 domains; the N-terminus binds the ribosome, the middle domain has PPIase activity, while the C-terminus has intrinsic chaperone activity on its own.</text>
</comment>
<dbReference type="GO" id="GO:0043335">
    <property type="term" value="P:protein unfolding"/>
    <property type="evidence" value="ECO:0007669"/>
    <property type="project" value="TreeGrafter"/>
</dbReference>
<dbReference type="SUPFAM" id="SSF54534">
    <property type="entry name" value="FKBP-like"/>
    <property type="match status" value="1"/>
</dbReference>
<keyword evidence="12" id="KW-0963">Cytoplasm</keyword>
<dbReference type="KEGG" id="ibu:IB211_01588"/>
<evidence type="ECO:0000256" key="9">
    <source>
        <dbReference type="ARBA" id="ARBA00023306"/>
    </source>
</evidence>
<dbReference type="InterPro" id="IPR027304">
    <property type="entry name" value="Trigger_fact/SurA_dom_sf"/>
</dbReference>
<dbReference type="GO" id="GO:0015031">
    <property type="term" value="P:protein transport"/>
    <property type="evidence" value="ECO:0007669"/>
    <property type="project" value="UniProtKB-UniRule"/>
</dbReference>
<dbReference type="PATRIC" id="fig|1297617.4.peg.1629"/>
<dbReference type="SUPFAM" id="SSF102735">
    <property type="entry name" value="Trigger factor ribosome-binding domain"/>
    <property type="match status" value="1"/>
</dbReference>
<evidence type="ECO:0000256" key="13">
    <source>
        <dbReference type="PROSITE-ProRule" id="PRU00277"/>
    </source>
</evidence>
<reference evidence="18" key="2">
    <citation type="submission" date="2015-04" db="EMBL/GenBank/DDBJ databases">
        <title>A butyrogenic pathway from the amino acid lysine in a human gut commensal.</title>
        <authorList>
            <person name="de Vos W.M."/>
            <person name="Bui N.T.P."/>
            <person name="Plugge C.M."/>
            <person name="Ritari J."/>
        </authorList>
    </citation>
    <scope>NUCLEOTIDE SEQUENCE [LARGE SCALE GENOMIC DNA]</scope>
    <source>
        <strain evidence="18">AF211</strain>
    </source>
</reference>
<evidence type="ECO:0000256" key="4">
    <source>
        <dbReference type="ARBA" id="ARBA00016902"/>
    </source>
</evidence>
<dbReference type="GO" id="GO:0043022">
    <property type="term" value="F:ribosome binding"/>
    <property type="evidence" value="ECO:0007669"/>
    <property type="project" value="TreeGrafter"/>
</dbReference>
<name>A0A0S2W3T4_9FIRM</name>
<dbReference type="PANTHER" id="PTHR30560">
    <property type="entry name" value="TRIGGER FACTOR CHAPERONE AND PEPTIDYL-PROLYL CIS/TRANS ISOMERASE"/>
    <property type="match status" value="1"/>
</dbReference>
<evidence type="ECO:0000256" key="1">
    <source>
        <dbReference type="ARBA" id="ARBA00000971"/>
    </source>
</evidence>